<feature type="domain" description="HTH araC/xylS-type" evidence="8">
    <location>
        <begin position="174"/>
        <end position="272"/>
    </location>
</feature>
<dbReference type="SMART" id="SM00342">
    <property type="entry name" value="HTH_ARAC"/>
    <property type="match status" value="1"/>
</dbReference>
<evidence type="ECO:0000256" key="4">
    <source>
        <dbReference type="ARBA" id="ARBA00022729"/>
    </source>
</evidence>
<dbReference type="Pfam" id="PF12833">
    <property type="entry name" value="HTH_18"/>
    <property type="match status" value="1"/>
</dbReference>
<feature type="domain" description="Fe/B12 periplasmic-binding" evidence="9">
    <location>
        <begin position="401"/>
        <end position="656"/>
    </location>
</feature>
<dbReference type="PROSITE" id="PS00041">
    <property type="entry name" value="HTH_ARAC_FAMILY_1"/>
    <property type="match status" value="1"/>
</dbReference>
<comment type="subcellular location">
    <subcellularLocation>
        <location evidence="1">Cell envelope</location>
    </subcellularLocation>
</comment>
<dbReference type="InterPro" id="IPR002491">
    <property type="entry name" value="ABC_transptr_periplasmic_BD"/>
</dbReference>
<reference evidence="10 11" key="1">
    <citation type="submission" date="2021-03" db="EMBL/GenBank/DDBJ databases">
        <title>Genomic Encyclopedia of Type Strains, Phase IV (KMG-IV): sequencing the most valuable type-strain genomes for metagenomic binning, comparative biology and taxonomic classification.</title>
        <authorList>
            <person name="Goeker M."/>
        </authorList>
    </citation>
    <scope>NUCLEOTIDE SEQUENCE [LARGE SCALE GENOMIC DNA]</scope>
    <source>
        <strain evidence="10 11">DSM 26048</strain>
    </source>
</reference>
<dbReference type="Proteomes" id="UP001519287">
    <property type="component" value="Unassembled WGS sequence"/>
</dbReference>
<sequence>MKRQEEYKAWNQLHIEILDIRLHTLAPREASLGYLLPASALLFPYRGKAKVWMDKLLHPVEHFHFFHGCKGTRLDIEAEEHFEYYLVLYRAELPVRRRLSLVHGELLPFQQVFGFSPLQPLLLYPIIQRMEEEWRRSTEKEKLRVKALFYQFIVEMLQQKQQQGLELLPAEVVKQAVQYMLDHVEQPVTLEILGQKFGYNSQYLARKFKGIMGRSPIDYLIGLRIDKACSMLRHTDASIGDIARSVGYEDLFYFTRIFKKNVGLSPSHYKKKMLNETDVRFSPYKGWTSSMVKSDSLYYSNDVNDNHYHYKEEGDFNMYKTSRMNVAVTVLLGLTLLLTACGGGNSAPPTQSGVASTSIASSIPSNANSNASTTQEAAPAAATKIVNTAFGEVEVPVKPERIAAIQYLSGMLAVKASPIASTTRILENPYFSGLTDHIEIVGASGSEVSLEKLVDLEPDLIVVMTSKKEEVETFSKIAPTIGIPYGSFATIEEEVTFFGDLLGRKDEASAWLTDYAARMAAAKAKVMAVIPADATFSIIEVTDKNLSVFGKNYGRGGKAIYEIFERLAPASYAAEIMEENYREISMEVLEEYAGDYIILTTDKSLEEIRGDKLWGKLDAVKKDRLYVWPNKKSYFTDPLSVLSQTEDLAEWLTRGEKNN</sequence>
<dbReference type="InterPro" id="IPR009057">
    <property type="entry name" value="Homeodomain-like_sf"/>
</dbReference>
<dbReference type="InterPro" id="IPR018060">
    <property type="entry name" value="HTH_AraC"/>
</dbReference>
<evidence type="ECO:0000313" key="11">
    <source>
        <dbReference type="Proteomes" id="UP001519287"/>
    </source>
</evidence>
<gene>
    <name evidence="10" type="ORF">J2Z66_003337</name>
</gene>
<dbReference type="InterPro" id="IPR018062">
    <property type="entry name" value="HTH_AraC-typ_CS"/>
</dbReference>
<dbReference type="Gene3D" id="3.40.50.1980">
    <property type="entry name" value="Nitrogenase molybdenum iron protein domain"/>
    <property type="match status" value="2"/>
</dbReference>
<dbReference type="Gene3D" id="1.10.10.60">
    <property type="entry name" value="Homeodomain-like"/>
    <property type="match status" value="2"/>
</dbReference>
<accession>A0ABS4IVW4</accession>
<dbReference type="PRINTS" id="PR00032">
    <property type="entry name" value="HTHARAC"/>
</dbReference>
<keyword evidence="4" id="KW-0732">Signal</keyword>
<evidence type="ECO:0000259" key="9">
    <source>
        <dbReference type="PROSITE" id="PS50983"/>
    </source>
</evidence>
<keyword evidence="5" id="KW-0805">Transcription regulation</keyword>
<name>A0ABS4IVW4_9BACL</name>
<dbReference type="PANTHER" id="PTHR30532:SF26">
    <property type="entry name" value="IRON(3+)-HYDROXAMATE-BINDING PROTEIN FHUD"/>
    <property type="match status" value="1"/>
</dbReference>
<dbReference type="Pfam" id="PF01497">
    <property type="entry name" value="Peripla_BP_2"/>
    <property type="match status" value="1"/>
</dbReference>
<dbReference type="EMBL" id="JAGGLB010000010">
    <property type="protein sequence ID" value="MBP1991730.1"/>
    <property type="molecule type" value="Genomic_DNA"/>
</dbReference>
<evidence type="ECO:0000256" key="6">
    <source>
        <dbReference type="ARBA" id="ARBA00023125"/>
    </source>
</evidence>
<protein>
    <submittedName>
        <fullName evidence="10">Iron complex transport system substrate-binding protein</fullName>
    </submittedName>
</protein>
<keyword evidence="3" id="KW-0813">Transport</keyword>
<keyword evidence="7" id="KW-0804">Transcription</keyword>
<dbReference type="SUPFAM" id="SSF53807">
    <property type="entry name" value="Helical backbone' metal receptor"/>
    <property type="match status" value="1"/>
</dbReference>
<evidence type="ECO:0000256" key="1">
    <source>
        <dbReference type="ARBA" id="ARBA00004196"/>
    </source>
</evidence>
<keyword evidence="6" id="KW-0238">DNA-binding</keyword>
<dbReference type="InterPro" id="IPR020449">
    <property type="entry name" value="Tscrpt_reg_AraC-type_HTH"/>
</dbReference>
<evidence type="ECO:0000313" key="10">
    <source>
        <dbReference type="EMBL" id="MBP1991730.1"/>
    </source>
</evidence>
<evidence type="ECO:0000259" key="8">
    <source>
        <dbReference type="PROSITE" id="PS01124"/>
    </source>
</evidence>
<dbReference type="PANTHER" id="PTHR30532">
    <property type="entry name" value="IRON III DICITRATE-BINDING PERIPLASMIC PROTEIN"/>
    <property type="match status" value="1"/>
</dbReference>
<evidence type="ECO:0000256" key="2">
    <source>
        <dbReference type="ARBA" id="ARBA00008814"/>
    </source>
</evidence>
<proteinExistence type="inferred from homology"/>
<evidence type="ECO:0000256" key="3">
    <source>
        <dbReference type="ARBA" id="ARBA00022448"/>
    </source>
</evidence>
<comment type="similarity">
    <text evidence="2">Belongs to the bacterial solute-binding protein 8 family.</text>
</comment>
<comment type="caution">
    <text evidence="10">The sequence shown here is derived from an EMBL/GenBank/DDBJ whole genome shotgun (WGS) entry which is preliminary data.</text>
</comment>
<dbReference type="RefSeq" id="WP_209972465.1">
    <property type="nucleotide sequence ID" value="NZ_JAGGLB010000010.1"/>
</dbReference>
<keyword evidence="11" id="KW-1185">Reference proteome</keyword>
<evidence type="ECO:0000256" key="5">
    <source>
        <dbReference type="ARBA" id="ARBA00023015"/>
    </source>
</evidence>
<organism evidence="10 11">
    <name type="scientific">Paenibacillus eucommiae</name>
    <dbReference type="NCBI Taxonomy" id="1355755"/>
    <lineage>
        <taxon>Bacteria</taxon>
        <taxon>Bacillati</taxon>
        <taxon>Bacillota</taxon>
        <taxon>Bacilli</taxon>
        <taxon>Bacillales</taxon>
        <taxon>Paenibacillaceae</taxon>
        <taxon>Paenibacillus</taxon>
    </lineage>
</organism>
<dbReference type="PROSITE" id="PS01124">
    <property type="entry name" value="HTH_ARAC_FAMILY_2"/>
    <property type="match status" value="1"/>
</dbReference>
<dbReference type="InterPro" id="IPR051313">
    <property type="entry name" value="Bact_iron-sidero_bind"/>
</dbReference>
<dbReference type="PROSITE" id="PS50983">
    <property type="entry name" value="FE_B12_PBP"/>
    <property type="match status" value="1"/>
</dbReference>
<dbReference type="SUPFAM" id="SSF46689">
    <property type="entry name" value="Homeodomain-like"/>
    <property type="match status" value="2"/>
</dbReference>
<evidence type="ECO:0000256" key="7">
    <source>
        <dbReference type="ARBA" id="ARBA00023163"/>
    </source>
</evidence>